<keyword evidence="1" id="KW-1133">Transmembrane helix</keyword>
<dbReference type="RefSeq" id="WP_157871383.1">
    <property type="nucleotide sequence ID" value="NZ_JBFAES010000022.1"/>
</dbReference>
<evidence type="ECO:0000313" key="3">
    <source>
        <dbReference type="Proteomes" id="UP000516444"/>
    </source>
</evidence>
<name>A0A7G1P6I9_9ACTN</name>
<reference evidence="2 3" key="1">
    <citation type="journal article" date="2014" name="Int. J. Syst. Evol. Microbiol.">
        <title>Complete genome sequence of Corynebacterium casei LMG S-19264T (=DSM 44701T), isolated from a smear-ripened cheese.</title>
        <authorList>
            <consortium name="US DOE Joint Genome Institute (JGI-PGF)"/>
            <person name="Walter F."/>
            <person name="Albersmeier A."/>
            <person name="Kalinowski J."/>
            <person name="Ruckert C."/>
        </authorList>
    </citation>
    <scope>NUCLEOTIDE SEQUENCE [LARGE SCALE GENOMIC DNA]</scope>
    <source>
        <strain evidence="2 3">JCM 4677</strain>
    </source>
</reference>
<dbReference type="EMBL" id="AP023440">
    <property type="protein sequence ID" value="BCL30251.1"/>
    <property type="molecule type" value="Genomic_DNA"/>
</dbReference>
<keyword evidence="1" id="KW-0472">Membrane</keyword>
<keyword evidence="3" id="KW-1185">Reference proteome</keyword>
<feature type="transmembrane region" description="Helical" evidence="1">
    <location>
        <begin position="50"/>
        <end position="73"/>
    </location>
</feature>
<dbReference type="KEGG" id="sgm:GCM10017557_51100"/>
<keyword evidence="1" id="KW-0812">Transmembrane</keyword>
<accession>A0A7G1P6I9</accession>
<gene>
    <name evidence="2" type="ORF">GCM10017557_51100</name>
</gene>
<sequence>MRPTDSPTAWDHPPTRRAWKQHMITIVVRLVGWIAVWFGSLFLIAATPPWIAWVFLPFLVYATYRAVLQLAYFRPSTYIRRVLQQYPWQFLTDVPRGRNKHPRVQEDEMWFEIPNPEDPEEQVPLLFLANMRTFWWMRRFGTSRTKPELKAQIEPLWFAGDPRFIAVVAATGRGGEAPRRLHLLYQRTATGHRGIAPTDWNAGPAALERARRAGAHVPDPSPQR</sequence>
<dbReference type="OrthoDB" id="4226032at2"/>
<organism evidence="2 3">
    <name type="scientific">Streptomyces aurantiacus</name>
    <dbReference type="NCBI Taxonomy" id="47760"/>
    <lineage>
        <taxon>Bacteria</taxon>
        <taxon>Bacillati</taxon>
        <taxon>Actinomycetota</taxon>
        <taxon>Actinomycetes</taxon>
        <taxon>Kitasatosporales</taxon>
        <taxon>Streptomycetaceae</taxon>
        <taxon>Streptomyces</taxon>
        <taxon>Streptomyces aurantiacus group</taxon>
    </lineage>
</organism>
<proteinExistence type="predicted"/>
<dbReference type="Proteomes" id="UP000516444">
    <property type="component" value="Chromosome"/>
</dbReference>
<protein>
    <submittedName>
        <fullName evidence="2">Uncharacterized protein</fullName>
    </submittedName>
</protein>
<feature type="transmembrane region" description="Helical" evidence="1">
    <location>
        <begin position="26"/>
        <end position="44"/>
    </location>
</feature>
<evidence type="ECO:0000313" key="2">
    <source>
        <dbReference type="EMBL" id="BCL30251.1"/>
    </source>
</evidence>
<dbReference type="AlphaFoldDB" id="A0A7G1P6I9"/>
<evidence type="ECO:0000256" key="1">
    <source>
        <dbReference type="SAM" id="Phobius"/>
    </source>
</evidence>